<accession>A0ABN8RF08</accession>
<dbReference type="Gene3D" id="3.90.1750.10">
    <property type="entry name" value="Hect, E3 ligase catalytic domains"/>
    <property type="match status" value="1"/>
</dbReference>
<feature type="compositionally biased region" description="Low complexity" evidence="3">
    <location>
        <begin position="256"/>
        <end position="267"/>
    </location>
</feature>
<feature type="region of interest" description="Disordered" evidence="3">
    <location>
        <begin position="254"/>
        <end position="282"/>
    </location>
</feature>
<dbReference type="Gene3D" id="3.30.2160.10">
    <property type="entry name" value="Hect, E3 ligase catalytic domain"/>
    <property type="match status" value="1"/>
</dbReference>
<comment type="caution">
    <text evidence="5">The sequence shown here is derived from an EMBL/GenBank/DDBJ whole genome shotgun (WGS) entry which is preliminary data.</text>
</comment>
<dbReference type="SUPFAM" id="SSF56204">
    <property type="entry name" value="Hect, E3 ligase catalytic domain"/>
    <property type="match status" value="1"/>
</dbReference>
<evidence type="ECO:0000313" key="6">
    <source>
        <dbReference type="Proteomes" id="UP001159405"/>
    </source>
</evidence>
<keyword evidence="1 2" id="KW-0833">Ubl conjugation pathway</keyword>
<dbReference type="Pfam" id="PF00632">
    <property type="entry name" value="HECT"/>
    <property type="match status" value="1"/>
</dbReference>
<gene>
    <name evidence="5" type="ORF">PLOB_00018203</name>
</gene>
<reference evidence="5 6" key="1">
    <citation type="submission" date="2022-05" db="EMBL/GenBank/DDBJ databases">
        <authorList>
            <consortium name="Genoscope - CEA"/>
            <person name="William W."/>
        </authorList>
    </citation>
    <scope>NUCLEOTIDE SEQUENCE [LARGE SCALE GENOMIC DNA]</scope>
</reference>
<feature type="region of interest" description="Disordered" evidence="3">
    <location>
        <begin position="350"/>
        <end position="369"/>
    </location>
</feature>
<dbReference type="PROSITE" id="PS50237">
    <property type="entry name" value="HECT"/>
    <property type="match status" value="1"/>
</dbReference>
<dbReference type="InterPro" id="IPR000569">
    <property type="entry name" value="HECT_dom"/>
</dbReference>
<dbReference type="Gene3D" id="3.30.2410.10">
    <property type="entry name" value="Hect, E3 ligase catalytic domain"/>
    <property type="match status" value="1"/>
</dbReference>
<feature type="active site" description="Glycyl thioester intermediate" evidence="2">
    <location>
        <position position="706"/>
    </location>
</feature>
<name>A0ABN8RF08_9CNID</name>
<feature type="compositionally biased region" description="Basic and acidic residues" evidence="3">
    <location>
        <begin position="1"/>
        <end position="14"/>
    </location>
</feature>
<organism evidence="5 6">
    <name type="scientific">Porites lobata</name>
    <dbReference type="NCBI Taxonomy" id="104759"/>
    <lineage>
        <taxon>Eukaryota</taxon>
        <taxon>Metazoa</taxon>
        <taxon>Cnidaria</taxon>
        <taxon>Anthozoa</taxon>
        <taxon>Hexacorallia</taxon>
        <taxon>Scleractinia</taxon>
        <taxon>Fungiina</taxon>
        <taxon>Poritidae</taxon>
        <taxon>Porites</taxon>
    </lineage>
</organism>
<dbReference type="EMBL" id="CALNXK010000213">
    <property type="protein sequence ID" value="CAH3176499.1"/>
    <property type="molecule type" value="Genomic_DNA"/>
</dbReference>
<evidence type="ECO:0000313" key="5">
    <source>
        <dbReference type="EMBL" id="CAH3176499.1"/>
    </source>
</evidence>
<evidence type="ECO:0000256" key="1">
    <source>
        <dbReference type="ARBA" id="ARBA00022786"/>
    </source>
</evidence>
<proteinExistence type="predicted"/>
<evidence type="ECO:0000256" key="3">
    <source>
        <dbReference type="SAM" id="MobiDB-lite"/>
    </source>
</evidence>
<evidence type="ECO:0000259" key="4">
    <source>
        <dbReference type="PROSITE" id="PS50237"/>
    </source>
</evidence>
<feature type="domain" description="HECT" evidence="4">
    <location>
        <begin position="416"/>
        <end position="739"/>
    </location>
</feature>
<protein>
    <recommendedName>
        <fullName evidence="4">HECT domain-containing protein</fullName>
    </recommendedName>
</protein>
<feature type="region of interest" description="Disordered" evidence="3">
    <location>
        <begin position="1"/>
        <end position="54"/>
    </location>
</feature>
<evidence type="ECO:0000256" key="2">
    <source>
        <dbReference type="PROSITE-ProRule" id="PRU00104"/>
    </source>
</evidence>
<keyword evidence="6" id="KW-1185">Reference proteome</keyword>
<dbReference type="SMART" id="SM00119">
    <property type="entry name" value="HECTc"/>
    <property type="match status" value="1"/>
</dbReference>
<feature type="compositionally biased region" description="Polar residues" evidence="3">
    <location>
        <begin position="357"/>
        <end position="369"/>
    </location>
</feature>
<dbReference type="InterPro" id="IPR035983">
    <property type="entry name" value="Hect_E3_ubiquitin_ligase"/>
</dbReference>
<dbReference type="Proteomes" id="UP001159405">
    <property type="component" value="Unassembled WGS sequence"/>
</dbReference>
<sequence>MADNKRGRGDRDENQENPNECKSAKAIKLLREVTSLLSEGDSEPDQPAAEQIRQPHGQVGASGIVQNFRKLFAPYSVHNSTPLSSSRQTKKNYPKPKLFQPKETWTHEFFCLAAKDQSRAPTRAAKFALQQAGLGRRKICFHNKAKFAEFRQKLEEAFPKLCEGGGFEIMRTGHQGSNSSLTTITPPASGYSVPFLRDSSGLGQALAYIRPLQRDLDSNPVFEEPSESADAVLIDCLNCGKGIPLSQWHAHDNECEGGSSSGNSTESSIREGSGDIQGGNLEATSSLNGGCLKTLREMFLGETEEDLVLILTKNNFDLEKSANDILCSTAHVCNSIYYGDIGLGSTSDSDSELLESPFNTPSADSTTPPASKAFSTLVELMQCHKRSLKLNEDHVKRIRAYRDEFWNESIVVFKNPQFDFTAAPRIVFAGEAGVDAGGLGREYGILLRNAIFSAKANLFEGPEDRKVPLYSIDGTNSKLFQLAGKMVSYLIVHLDIGIPCLSPAAYNYIATESVSPECCSVDDIVDLELKDLISKVTAAAGSEDLQEVANDEFLGNALINAGWLKPLTILNRNHAMQTLIVHDVLKKRQEPLDQFCKGLETLGILGLIKSHPDLMGTYFLNSWQAALTSQEVLECLEFQEEDNDKEANYFLVKAIQNLENEQGSAGLEKFFRYVTSLDKVPPLGLSRKVEVEFSNNSNRAFFAETCSMVLKVPTVHRSFEDFQEKFLEACENYIGYGSI</sequence>